<reference evidence="3 4" key="1">
    <citation type="journal article" date="2020" name="IScience">
        <title>Genome Sequencing of the Endangered Kingdonia uniflora (Circaeasteraceae, Ranunculales) Reveals Potential Mechanisms of Evolutionary Specialization.</title>
        <authorList>
            <person name="Sun Y."/>
            <person name="Deng T."/>
            <person name="Zhang A."/>
            <person name="Moore M.J."/>
            <person name="Landis J.B."/>
            <person name="Lin N."/>
            <person name="Zhang H."/>
            <person name="Zhang X."/>
            <person name="Huang J."/>
            <person name="Zhang X."/>
            <person name="Sun H."/>
            <person name="Wang H."/>
        </authorList>
    </citation>
    <scope>NUCLEOTIDE SEQUENCE [LARGE SCALE GENOMIC DNA]</scope>
    <source>
        <strain evidence="3">TB1705</strain>
        <tissue evidence="3">Leaf</tissue>
    </source>
</reference>
<name>A0A7J7NQC6_9MAGN</name>
<evidence type="ECO:0000313" key="4">
    <source>
        <dbReference type="Proteomes" id="UP000541444"/>
    </source>
</evidence>
<dbReference type="SUPFAM" id="SSF63887">
    <property type="entry name" value="P-domain of calnexin/calreticulin"/>
    <property type="match status" value="1"/>
</dbReference>
<evidence type="ECO:0000256" key="1">
    <source>
        <dbReference type="RuleBase" id="RU362126"/>
    </source>
</evidence>
<dbReference type="GO" id="GO:0005509">
    <property type="term" value="F:calcium ion binding"/>
    <property type="evidence" value="ECO:0007669"/>
    <property type="project" value="InterPro"/>
</dbReference>
<dbReference type="OrthoDB" id="1938156at2759"/>
<feature type="region of interest" description="Disordered" evidence="2">
    <location>
        <begin position="1"/>
        <end position="43"/>
    </location>
</feature>
<feature type="compositionally biased region" description="Basic and acidic residues" evidence="2">
    <location>
        <begin position="65"/>
        <end position="77"/>
    </location>
</feature>
<dbReference type="Pfam" id="PF00262">
    <property type="entry name" value="Calreticulin"/>
    <property type="match status" value="1"/>
</dbReference>
<feature type="non-terminal residue" evidence="3">
    <location>
        <position position="1"/>
    </location>
</feature>
<dbReference type="GO" id="GO:0005783">
    <property type="term" value="C:endoplasmic reticulum"/>
    <property type="evidence" value="ECO:0007669"/>
    <property type="project" value="InterPro"/>
</dbReference>
<dbReference type="InterPro" id="IPR009033">
    <property type="entry name" value="Calreticulin/calnexin_P_dom_sf"/>
</dbReference>
<dbReference type="GO" id="GO:0006457">
    <property type="term" value="P:protein folding"/>
    <property type="evidence" value="ECO:0007669"/>
    <property type="project" value="InterPro"/>
</dbReference>
<comment type="caution">
    <text evidence="3">The sequence shown here is derived from an EMBL/GenBank/DDBJ whole genome shotgun (WGS) entry which is preliminary data.</text>
</comment>
<feature type="region of interest" description="Disordered" evidence="2">
    <location>
        <begin position="64"/>
        <end position="136"/>
    </location>
</feature>
<evidence type="ECO:0000256" key="2">
    <source>
        <dbReference type="SAM" id="MobiDB-lite"/>
    </source>
</evidence>
<gene>
    <name evidence="3" type="ORF">GIB67_013602</name>
</gene>
<dbReference type="InterPro" id="IPR001580">
    <property type="entry name" value="Calret/calnex"/>
</dbReference>
<proteinExistence type="inferred from homology"/>
<feature type="compositionally biased region" description="Basic and acidic residues" evidence="2">
    <location>
        <begin position="1"/>
        <end position="12"/>
    </location>
</feature>
<sequence>WRKDFVSSKDFEPALIPEKTIPDPDDTKLEDWDERAKIPDSEASISQMIGMRMHRYKLKMQKLRSLKDEKEKQKSENEAAGISDGPAGFQAKVVTEESKSTSKPSDTTDQGTSGAKEEEIDDAAAAPRRRNTIREN</sequence>
<comment type="similarity">
    <text evidence="1">Belongs to the calreticulin family.</text>
</comment>
<organism evidence="3 4">
    <name type="scientific">Kingdonia uniflora</name>
    <dbReference type="NCBI Taxonomy" id="39325"/>
    <lineage>
        <taxon>Eukaryota</taxon>
        <taxon>Viridiplantae</taxon>
        <taxon>Streptophyta</taxon>
        <taxon>Embryophyta</taxon>
        <taxon>Tracheophyta</taxon>
        <taxon>Spermatophyta</taxon>
        <taxon>Magnoliopsida</taxon>
        <taxon>Ranunculales</taxon>
        <taxon>Circaeasteraceae</taxon>
        <taxon>Kingdonia</taxon>
    </lineage>
</organism>
<dbReference type="AlphaFoldDB" id="A0A7J7NQC6"/>
<dbReference type="EMBL" id="JACGCM010000669">
    <property type="protein sequence ID" value="KAF6169172.1"/>
    <property type="molecule type" value="Genomic_DNA"/>
</dbReference>
<feature type="compositionally biased region" description="Basic residues" evidence="2">
    <location>
        <begin position="127"/>
        <end position="136"/>
    </location>
</feature>
<dbReference type="GO" id="GO:0051082">
    <property type="term" value="F:unfolded protein binding"/>
    <property type="evidence" value="ECO:0007669"/>
    <property type="project" value="InterPro"/>
</dbReference>
<keyword evidence="4" id="KW-1185">Reference proteome</keyword>
<accession>A0A7J7NQC6</accession>
<evidence type="ECO:0000313" key="3">
    <source>
        <dbReference type="EMBL" id="KAF6169172.1"/>
    </source>
</evidence>
<keyword evidence="1" id="KW-0256">Endoplasmic reticulum</keyword>
<feature type="compositionally biased region" description="Basic and acidic residues" evidence="2">
    <location>
        <begin position="20"/>
        <end position="40"/>
    </location>
</feature>
<dbReference type="Gene3D" id="2.10.250.10">
    <property type="entry name" value="Calreticulin/calnexin, P domain"/>
    <property type="match status" value="1"/>
</dbReference>
<protein>
    <submittedName>
        <fullName evidence="3">Uncharacterized protein</fullName>
    </submittedName>
</protein>
<dbReference type="Proteomes" id="UP000541444">
    <property type="component" value="Unassembled WGS sequence"/>
</dbReference>
<keyword evidence="1" id="KW-0143">Chaperone</keyword>